<dbReference type="Pfam" id="PF13899">
    <property type="entry name" value="Thioredoxin_7"/>
    <property type="match status" value="1"/>
</dbReference>
<keyword evidence="1" id="KW-0732">Signal</keyword>
<dbReference type="Proteomes" id="UP000718451">
    <property type="component" value="Unassembled WGS sequence"/>
</dbReference>
<dbReference type="PROSITE" id="PS51352">
    <property type="entry name" value="THIOREDOXIN_2"/>
    <property type="match status" value="1"/>
</dbReference>
<dbReference type="InterPro" id="IPR051099">
    <property type="entry name" value="AGR/TXD"/>
</dbReference>
<evidence type="ECO:0000313" key="3">
    <source>
        <dbReference type="EMBL" id="NKI32133.1"/>
    </source>
</evidence>
<dbReference type="RefSeq" id="WP_168552354.1">
    <property type="nucleotide sequence ID" value="NZ_JAAWWL010000002.1"/>
</dbReference>
<reference evidence="3 4" key="1">
    <citation type="submission" date="2020-04" db="EMBL/GenBank/DDBJ databases">
        <authorList>
            <person name="Yoon J."/>
        </authorList>
    </citation>
    <scope>NUCLEOTIDE SEQUENCE [LARGE SCALE GENOMIC DNA]</scope>
    <source>
        <strain evidence="3 4">DJ-13</strain>
    </source>
</reference>
<dbReference type="PANTHER" id="PTHR15337:SF11">
    <property type="entry name" value="THIOREDOXIN DOMAIN-CONTAINING PROTEIN"/>
    <property type="match status" value="1"/>
</dbReference>
<organism evidence="3 4">
    <name type="scientific">Croceivirga thetidis</name>
    <dbReference type="NCBI Taxonomy" id="2721623"/>
    <lineage>
        <taxon>Bacteria</taxon>
        <taxon>Pseudomonadati</taxon>
        <taxon>Bacteroidota</taxon>
        <taxon>Flavobacteriia</taxon>
        <taxon>Flavobacteriales</taxon>
        <taxon>Flavobacteriaceae</taxon>
        <taxon>Croceivirga</taxon>
    </lineage>
</organism>
<dbReference type="EMBL" id="JAAWWL010000002">
    <property type="protein sequence ID" value="NKI32133.1"/>
    <property type="molecule type" value="Genomic_DNA"/>
</dbReference>
<sequence length="146" mass="17259">MRTLFLVVPFIIVFLLKGEEKIVWQSNLQEAIQLAQDNDKNILIYFTGSDWCAPCIKLKEDLFDTTEFQEVSERFILLYIDIPRKNDVISREQKEHNQQVFKKYNKTGVFPLFLVVSPKEKVLDEYSGYSMNGEIGYHIEFLKRNQ</sequence>
<dbReference type="PANTHER" id="PTHR15337">
    <property type="entry name" value="ANTERIOR GRADIENT PROTEIN-RELATED"/>
    <property type="match status" value="1"/>
</dbReference>
<keyword evidence="4" id="KW-1185">Reference proteome</keyword>
<comment type="caution">
    <text evidence="3">The sequence shown here is derived from an EMBL/GenBank/DDBJ whole genome shotgun (WGS) entry which is preliminary data.</text>
</comment>
<evidence type="ECO:0000259" key="2">
    <source>
        <dbReference type="PROSITE" id="PS51352"/>
    </source>
</evidence>
<accession>A0ABX1GR79</accession>
<dbReference type="SUPFAM" id="SSF52833">
    <property type="entry name" value="Thioredoxin-like"/>
    <property type="match status" value="1"/>
</dbReference>
<dbReference type="InterPro" id="IPR013766">
    <property type="entry name" value="Thioredoxin_domain"/>
</dbReference>
<gene>
    <name evidence="3" type="ORF">HCU67_09290</name>
</gene>
<protein>
    <submittedName>
        <fullName evidence="3">Thioredoxin family protein</fullName>
    </submittedName>
</protein>
<evidence type="ECO:0000313" key="4">
    <source>
        <dbReference type="Proteomes" id="UP000718451"/>
    </source>
</evidence>
<proteinExistence type="predicted"/>
<feature type="domain" description="Thioredoxin" evidence="2">
    <location>
        <begin position="1"/>
        <end position="146"/>
    </location>
</feature>
<name>A0ABX1GR79_9FLAO</name>
<dbReference type="InterPro" id="IPR036249">
    <property type="entry name" value="Thioredoxin-like_sf"/>
</dbReference>
<dbReference type="Gene3D" id="3.40.30.10">
    <property type="entry name" value="Glutaredoxin"/>
    <property type="match status" value="1"/>
</dbReference>
<evidence type="ECO:0000256" key="1">
    <source>
        <dbReference type="ARBA" id="ARBA00022729"/>
    </source>
</evidence>